<gene>
    <name evidence="3" type="ORF">GQ43DRAFT_361355</name>
</gene>
<sequence>MPPKRKDLLKPGGKSKAKVQEPETENDFLESADEFEQGAGKWRAGDAAKASRFFNRAIDVYNAGLQRYPNSFDLAYNKANLQYNMSEDPRIAALLGSRVALLEETLRSHRVALALNSENTDILFNTGQVLTSSAEALLEGNAPQGDSKTTARARLEEAVQMLTKCLGQQEREYDEMRVAMEQANAQQFLQDASTPEQAVAASVNQDSIETTSAMSDPPGEWATVIEPVTPETILETCIAQLSALTDLVGLYDPSDSEKLRPEVEHGLDIINNKVPVYIGILKATASQNQAPEEPVLGPTLSLNPSSSTAEPKISLQDEALLAAATFQANLLELSYRSSRIDARDYLTNIDSLFTPLTSNPSPSHTQSILNAQSAHADALVDFASALAGSPQYPSNLPDIDLQWTALSRAQTLLTHLSSQTSVLPSTRLADIFLARGDTDLFRFRLSLFSETEGAKAVWIKSKAVLVANAGVWYRGARSFAERAGNWEVRGNADARAIVAEVLKEVLEKGKEGVASKPHWKGKESEVVKALEQMVDEGIVGRQEAEGVVEYLG</sequence>
<accession>A0A9P4JYI9</accession>
<keyword evidence="4" id="KW-1185">Reference proteome</keyword>
<evidence type="ECO:0000313" key="3">
    <source>
        <dbReference type="EMBL" id="KAF2205932.1"/>
    </source>
</evidence>
<dbReference type="Gene3D" id="1.25.40.10">
    <property type="entry name" value="Tetratricopeptide repeat domain"/>
    <property type="match status" value="1"/>
</dbReference>
<evidence type="ECO:0008006" key="5">
    <source>
        <dbReference type="Google" id="ProtNLM"/>
    </source>
</evidence>
<evidence type="ECO:0000313" key="4">
    <source>
        <dbReference type="Proteomes" id="UP000799536"/>
    </source>
</evidence>
<evidence type="ECO:0000256" key="1">
    <source>
        <dbReference type="SAM" id="Coils"/>
    </source>
</evidence>
<dbReference type="EMBL" id="ML993848">
    <property type="protein sequence ID" value="KAF2205932.1"/>
    <property type="molecule type" value="Genomic_DNA"/>
</dbReference>
<evidence type="ECO:0000256" key="2">
    <source>
        <dbReference type="SAM" id="MobiDB-lite"/>
    </source>
</evidence>
<proteinExistence type="predicted"/>
<feature type="coiled-coil region" evidence="1">
    <location>
        <begin position="152"/>
        <end position="186"/>
    </location>
</feature>
<dbReference type="SUPFAM" id="SSF48452">
    <property type="entry name" value="TPR-like"/>
    <property type="match status" value="1"/>
</dbReference>
<dbReference type="OrthoDB" id="5328412at2759"/>
<reference evidence="3" key="1">
    <citation type="journal article" date="2020" name="Stud. Mycol.">
        <title>101 Dothideomycetes genomes: a test case for predicting lifestyles and emergence of pathogens.</title>
        <authorList>
            <person name="Haridas S."/>
            <person name="Albert R."/>
            <person name="Binder M."/>
            <person name="Bloem J."/>
            <person name="Labutti K."/>
            <person name="Salamov A."/>
            <person name="Andreopoulos B."/>
            <person name="Baker S."/>
            <person name="Barry K."/>
            <person name="Bills G."/>
            <person name="Bluhm B."/>
            <person name="Cannon C."/>
            <person name="Castanera R."/>
            <person name="Culley D."/>
            <person name="Daum C."/>
            <person name="Ezra D."/>
            <person name="Gonzalez J."/>
            <person name="Henrissat B."/>
            <person name="Kuo A."/>
            <person name="Liang C."/>
            <person name="Lipzen A."/>
            <person name="Lutzoni F."/>
            <person name="Magnuson J."/>
            <person name="Mondo S."/>
            <person name="Nolan M."/>
            <person name="Ohm R."/>
            <person name="Pangilinan J."/>
            <person name="Park H.-J."/>
            <person name="Ramirez L."/>
            <person name="Alfaro M."/>
            <person name="Sun H."/>
            <person name="Tritt A."/>
            <person name="Yoshinaga Y."/>
            <person name="Zwiers L.-H."/>
            <person name="Turgeon B."/>
            <person name="Goodwin S."/>
            <person name="Spatafora J."/>
            <person name="Crous P."/>
            <person name="Grigoriev I."/>
        </authorList>
    </citation>
    <scope>NUCLEOTIDE SEQUENCE</scope>
    <source>
        <strain evidence="3">ATCC 74209</strain>
    </source>
</reference>
<keyword evidence="1" id="KW-0175">Coiled coil</keyword>
<dbReference type="InterPro" id="IPR011990">
    <property type="entry name" value="TPR-like_helical_dom_sf"/>
</dbReference>
<organism evidence="3 4">
    <name type="scientific">Delitschia confertaspora ATCC 74209</name>
    <dbReference type="NCBI Taxonomy" id="1513339"/>
    <lineage>
        <taxon>Eukaryota</taxon>
        <taxon>Fungi</taxon>
        <taxon>Dikarya</taxon>
        <taxon>Ascomycota</taxon>
        <taxon>Pezizomycotina</taxon>
        <taxon>Dothideomycetes</taxon>
        <taxon>Pleosporomycetidae</taxon>
        <taxon>Pleosporales</taxon>
        <taxon>Delitschiaceae</taxon>
        <taxon>Delitschia</taxon>
    </lineage>
</organism>
<feature type="region of interest" description="Disordered" evidence="2">
    <location>
        <begin position="1"/>
        <end position="30"/>
    </location>
</feature>
<dbReference type="AlphaFoldDB" id="A0A9P4JYI9"/>
<name>A0A9P4JYI9_9PLEO</name>
<dbReference type="Proteomes" id="UP000799536">
    <property type="component" value="Unassembled WGS sequence"/>
</dbReference>
<comment type="caution">
    <text evidence="3">The sequence shown here is derived from an EMBL/GenBank/DDBJ whole genome shotgun (WGS) entry which is preliminary data.</text>
</comment>
<protein>
    <recommendedName>
        <fullName evidence="5">TPR-like protein</fullName>
    </recommendedName>
</protein>